<keyword evidence="4 12" id="KW-0963">Cytoplasm</keyword>
<accession>V5WGA8</accession>
<keyword evidence="7 12" id="KW-0547">Nucleotide-binding</keyword>
<dbReference type="Proteomes" id="UP000018680">
    <property type="component" value="Chromosome"/>
</dbReference>
<feature type="domain" description="Cysteinyl-tRNA synthetase class Ia DALR" evidence="13">
    <location>
        <begin position="364"/>
        <end position="424"/>
    </location>
</feature>
<feature type="short sequence motif" description="'KMSKS' region" evidence="12">
    <location>
        <begin position="277"/>
        <end position="281"/>
    </location>
</feature>
<feature type="binding site" evidence="12">
    <location>
        <position position="26"/>
    </location>
    <ligand>
        <name>Zn(2+)</name>
        <dbReference type="ChEBI" id="CHEBI:29105"/>
    </ligand>
</feature>
<reference evidence="14 15" key="1">
    <citation type="journal article" date="2015" name="Stand. Genomic Sci.">
        <title>Complete genome sequence and description of Salinispira pacifica gen. nov., sp. nov., a novel spirochaete isolated form a hypersaline microbial mat.</title>
        <authorList>
            <person name="Ben Hania W."/>
            <person name="Joseph M."/>
            <person name="Schumann P."/>
            <person name="Bunk B."/>
            <person name="Fiebig A."/>
            <person name="Sproer C."/>
            <person name="Klenk H.P."/>
            <person name="Fardeau M.L."/>
            <person name="Spring S."/>
        </authorList>
    </citation>
    <scope>NUCLEOTIDE SEQUENCE [LARGE SCALE GENOMIC DNA]</scope>
    <source>
        <strain evidence="14 15">L21-RPul-D2</strain>
    </source>
</reference>
<sequence length="474" mass="53887">MNLYNTASRSKEPLEVSNNLVKMYACGPTVYNYAHIGNLKTYIVEDLLRRSLKFLGYQVKHVMNITDVGHLTDDNDHGEDKMVKSAREQQKSVWDIADHYTRAFMEDSRLLNIEEPEVICKATDHIGDMIGMVETLEEKGYAYRAEGNVYFDIEKFPDYGKMAKIKLDDQQAGARVALDSGKHNPHDFALWFTRSKFENQAMLWESPWGKGYPGWHIECSAMSRKYLGDQFDIHCGGTDHIPVHHTNEIAQSEAASGKSPWVRFWFHSAFLLFDNSKMSKSKGTFLTLGKLQELGYDPLDYRFFVLGANYRTQLNFSDESMTAAQTARHKLMDKIGELPPWDESYAGAPAMERLDAPAAEIYGAFRDALADDLNTPKALAQLWGLLKEPNIPQVQKLTVLHEMDRVLGLDLTRAAGAHAAEEPLDDRIQQLIEERREARSARNFARADEIRDQLAEEGITLIDSPEGTTWKKNL</sequence>
<keyword evidence="10 12" id="KW-0648">Protein biosynthesis</keyword>
<evidence type="ECO:0000256" key="10">
    <source>
        <dbReference type="ARBA" id="ARBA00022917"/>
    </source>
</evidence>
<evidence type="ECO:0000256" key="5">
    <source>
        <dbReference type="ARBA" id="ARBA00022598"/>
    </source>
</evidence>
<keyword evidence="8 12" id="KW-0862">Zinc</keyword>
<dbReference type="EC" id="6.1.1.16" evidence="12"/>
<dbReference type="InterPro" id="IPR015273">
    <property type="entry name" value="Cys-tRNA-synt_Ia_DALR"/>
</dbReference>
<dbReference type="SUPFAM" id="SSF52374">
    <property type="entry name" value="Nucleotidylyl transferase"/>
    <property type="match status" value="1"/>
</dbReference>
<dbReference type="eggNOG" id="COG0215">
    <property type="taxonomic scope" value="Bacteria"/>
</dbReference>
<evidence type="ECO:0000256" key="12">
    <source>
        <dbReference type="HAMAP-Rule" id="MF_00041"/>
    </source>
</evidence>
<dbReference type="Gene3D" id="3.40.50.620">
    <property type="entry name" value="HUPs"/>
    <property type="match status" value="1"/>
</dbReference>
<keyword evidence="15" id="KW-1185">Reference proteome</keyword>
<keyword evidence="6 12" id="KW-0479">Metal-binding</keyword>
<dbReference type="InterPro" id="IPR014729">
    <property type="entry name" value="Rossmann-like_a/b/a_fold"/>
</dbReference>
<dbReference type="PANTHER" id="PTHR10890:SF3">
    <property type="entry name" value="CYSTEINE--TRNA LIGASE, CYTOPLASMIC"/>
    <property type="match status" value="1"/>
</dbReference>
<evidence type="ECO:0000256" key="1">
    <source>
        <dbReference type="ARBA" id="ARBA00004496"/>
    </source>
</evidence>
<dbReference type="KEGG" id="slr:L21SP2_0779"/>
<dbReference type="GO" id="GO:0005829">
    <property type="term" value="C:cytosol"/>
    <property type="evidence" value="ECO:0007669"/>
    <property type="project" value="TreeGrafter"/>
</dbReference>
<dbReference type="Pfam" id="PF01406">
    <property type="entry name" value="tRNA-synt_1e"/>
    <property type="match status" value="1"/>
</dbReference>
<evidence type="ECO:0000313" key="15">
    <source>
        <dbReference type="Proteomes" id="UP000018680"/>
    </source>
</evidence>
<dbReference type="Gene3D" id="1.20.120.1910">
    <property type="entry name" value="Cysteine-tRNA ligase, C-terminal anti-codon recognition domain"/>
    <property type="match status" value="1"/>
</dbReference>
<dbReference type="InterPro" id="IPR009080">
    <property type="entry name" value="tRNAsynth_Ia_anticodon-bd"/>
</dbReference>
<evidence type="ECO:0000256" key="9">
    <source>
        <dbReference type="ARBA" id="ARBA00022840"/>
    </source>
</evidence>
<evidence type="ECO:0000256" key="11">
    <source>
        <dbReference type="ARBA" id="ARBA00023146"/>
    </source>
</evidence>
<evidence type="ECO:0000313" key="14">
    <source>
        <dbReference type="EMBL" id="AHC14201.1"/>
    </source>
</evidence>
<dbReference type="InterPro" id="IPR015803">
    <property type="entry name" value="Cys-tRNA-ligase"/>
</dbReference>
<dbReference type="GO" id="GO:0004817">
    <property type="term" value="F:cysteine-tRNA ligase activity"/>
    <property type="evidence" value="ECO:0007669"/>
    <property type="project" value="UniProtKB-UniRule"/>
</dbReference>
<comment type="catalytic activity">
    <reaction evidence="12">
        <text>tRNA(Cys) + L-cysteine + ATP = L-cysteinyl-tRNA(Cys) + AMP + diphosphate</text>
        <dbReference type="Rhea" id="RHEA:17773"/>
        <dbReference type="Rhea" id="RHEA-COMP:9661"/>
        <dbReference type="Rhea" id="RHEA-COMP:9679"/>
        <dbReference type="ChEBI" id="CHEBI:30616"/>
        <dbReference type="ChEBI" id="CHEBI:33019"/>
        <dbReference type="ChEBI" id="CHEBI:35235"/>
        <dbReference type="ChEBI" id="CHEBI:78442"/>
        <dbReference type="ChEBI" id="CHEBI:78517"/>
        <dbReference type="ChEBI" id="CHEBI:456215"/>
        <dbReference type="EC" id="6.1.1.16"/>
    </reaction>
</comment>
<keyword evidence="11 12" id="KW-0030">Aminoacyl-tRNA synthetase</keyword>
<evidence type="ECO:0000256" key="4">
    <source>
        <dbReference type="ARBA" id="ARBA00022490"/>
    </source>
</evidence>
<dbReference type="GO" id="GO:0006423">
    <property type="term" value="P:cysteinyl-tRNA aminoacylation"/>
    <property type="evidence" value="ECO:0007669"/>
    <property type="project" value="UniProtKB-UniRule"/>
</dbReference>
<comment type="similarity">
    <text evidence="2 12">Belongs to the class-I aminoacyl-tRNA synthetase family.</text>
</comment>
<comment type="subunit">
    <text evidence="3 12">Monomer.</text>
</comment>
<dbReference type="InterPro" id="IPR024909">
    <property type="entry name" value="Cys-tRNA/MSH_ligase"/>
</dbReference>
<feature type="binding site" evidence="12">
    <location>
        <position position="219"/>
    </location>
    <ligand>
        <name>Zn(2+)</name>
        <dbReference type="ChEBI" id="CHEBI:29105"/>
    </ligand>
</feature>
<dbReference type="HAMAP" id="MF_00041">
    <property type="entry name" value="Cys_tRNA_synth"/>
    <property type="match status" value="1"/>
</dbReference>
<dbReference type="InterPro" id="IPR056411">
    <property type="entry name" value="CysS_C"/>
</dbReference>
<evidence type="ECO:0000256" key="7">
    <source>
        <dbReference type="ARBA" id="ARBA00022741"/>
    </source>
</evidence>
<dbReference type="RefSeq" id="WP_024267132.1">
    <property type="nucleotide sequence ID" value="NC_023035.1"/>
</dbReference>
<dbReference type="Pfam" id="PF23493">
    <property type="entry name" value="CysS_C"/>
    <property type="match status" value="1"/>
</dbReference>
<keyword evidence="5 12" id="KW-0436">Ligase</keyword>
<dbReference type="GO" id="GO:0005524">
    <property type="term" value="F:ATP binding"/>
    <property type="evidence" value="ECO:0007669"/>
    <property type="project" value="UniProtKB-UniRule"/>
</dbReference>
<dbReference type="PRINTS" id="PR00983">
    <property type="entry name" value="TRNASYNTHCYS"/>
</dbReference>
<comment type="cofactor">
    <cofactor evidence="12">
        <name>Zn(2+)</name>
        <dbReference type="ChEBI" id="CHEBI:29105"/>
    </cofactor>
    <text evidence="12">Binds 1 zinc ion per subunit.</text>
</comment>
<feature type="binding site" evidence="12">
    <location>
        <position position="248"/>
    </location>
    <ligand>
        <name>Zn(2+)</name>
        <dbReference type="ChEBI" id="CHEBI:29105"/>
    </ligand>
</feature>
<dbReference type="STRING" id="1307761.L21SP2_0779"/>
<dbReference type="CDD" id="cd00672">
    <property type="entry name" value="CysRS_core"/>
    <property type="match status" value="1"/>
</dbReference>
<proteinExistence type="inferred from homology"/>
<protein>
    <recommendedName>
        <fullName evidence="12">Cysteine--tRNA ligase</fullName>
        <ecNumber evidence="12">6.1.1.16</ecNumber>
    </recommendedName>
    <alternativeName>
        <fullName evidence="12">Cysteinyl-tRNA synthetase</fullName>
        <shortName evidence="12">CysRS</shortName>
    </alternativeName>
</protein>
<dbReference type="PANTHER" id="PTHR10890">
    <property type="entry name" value="CYSTEINYL-TRNA SYNTHETASE"/>
    <property type="match status" value="1"/>
</dbReference>
<dbReference type="GO" id="GO:0008270">
    <property type="term" value="F:zinc ion binding"/>
    <property type="evidence" value="ECO:0007669"/>
    <property type="project" value="UniProtKB-UniRule"/>
</dbReference>
<dbReference type="AlphaFoldDB" id="V5WGA8"/>
<dbReference type="NCBIfam" id="TIGR00435">
    <property type="entry name" value="cysS"/>
    <property type="match status" value="1"/>
</dbReference>
<evidence type="ECO:0000259" key="13">
    <source>
        <dbReference type="SMART" id="SM00840"/>
    </source>
</evidence>
<dbReference type="EMBL" id="CP006939">
    <property type="protein sequence ID" value="AHC14201.1"/>
    <property type="molecule type" value="Genomic_DNA"/>
</dbReference>
<dbReference type="SUPFAM" id="SSF47323">
    <property type="entry name" value="Anticodon-binding domain of a subclass of class I aminoacyl-tRNA synthetases"/>
    <property type="match status" value="1"/>
</dbReference>
<evidence type="ECO:0000256" key="3">
    <source>
        <dbReference type="ARBA" id="ARBA00011245"/>
    </source>
</evidence>
<feature type="short sequence motif" description="'HIGH' region" evidence="12">
    <location>
        <begin position="28"/>
        <end position="38"/>
    </location>
</feature>
<evidence type="ECO:0000256" key="8">
    <source>
        <dbReference type="ARBA" id="ARBA00022833"/>
    </source>
</evidence>
<organism evidence="14 15">
    <name type="scientific">Salinispira pacifica</name>
    <dbReference type="NCBI Taxonomy" id="1307761"/>
    <lineage>
        <taxon>Bacteria</taxon>
        <taxon>Pseudomonadati</taxon>
        <taxon>Spirochaetota</taxon>
        <taxon>Spirochaetia</taxon>
        <taxon>Spirochaetales</taxon>
        <taxon>Spirochaetaceae</taxon>
        <taxon>Salinispira</taxon>
    </lineage>
</organism>
<gene>
    <name evidence="12" type="primary">cysS</name>
    <name evidence="14" type="ORF">L21SP2_0779</name>
</gene>
<feature type="binding site" evidence="12">
    <location>
        <position position="280"/>
    </location>
    <ligand>
        <name>ATP</name>
        <dbReference type="ChEBI" id="CHEBI:30616"/>
    </ligand>
</feature>
<dbReference type="SMART" id="SM00840">
    <property type="entry name" value="DALR_2"/>
    <property type="match status" value="1"/>
</dbReference>
<dbReference type="PATRIC" id="fig|1307761.3.peg.780"/>
<dbReference type="HOGENOM" id="CLU_013528_0_1_12"/>
<dbReference type="InterPro" id="IPR032678">
    <property type="entry name" value="tRNA-synt_1_cat_dom"/>
</dbReference>
<keyword evidence="9 12" id="KW-0067">ATP-binding</keyword>
<name>V5WGA8_9SPIO</name>
<dbReference type="Pfam" id="PF09190">
    <property type="entry name" value="DALR_2"/>
    <property type="match status" value="1"/>
</dbReference>
<evidence type="ECO:0000256" key="6">
    <source>
        <dbReference type="ARBA" id="ARBA00022723"/>
    </source>
</evidence>
<evidence type="ECO:0000256" key="2">
    <source>
        <dbReference type="ARBA" id="ARBA00005594"/>
    </source>
</evidence>
<comment type="subcellular location">
    <subcellularLocation>
        <location evidence="1 12">Cytoplasm</location>
    </subcellularLocation>
</comment>
<feature type="binding site" evidence="12">
    <location>
        <position position="244"/>
    </location>
    <ligand>
        <name>Zn(2+)</name>
        <dbReference type="ChEBI" id="CHEBI:29105"/>
    </ligand>
</feature>
<dbReference type="OrthoDB" id="9815130at2"/>